<dbReference type="GO" id="GO:0005669">
    <property type="term" value="C:transcription factor TFIID complex"/>
    <property type="evidence" value="ECO:0007669"/>
    <property type="project" value="TreeGrafter"/>
</dbReference>
<feature type="region of interest" description="Disordered" evidence="6">
    <location>
        <begin position="1"/>
        <end position="78"/>
    </location>
</feature>
<dbReference type="EMBL" id="BLKG01000001">
    <property type="protein sequence ID" value="GFF69718.1"/>
    <property type="molecule type" value="Genomic_DNA"/>
</dbReference>
<evidence type="ECO:0000256" key="2">
    <source>
        <dbReference type="ARBA" id="ARBA00007646"/>
    </source>
</evidence>
<feature type="compositionally biased region" description="Acidic residues" evidence="6">
    <location>
        <begin position="234"/>
        <end position="244"/>
    </location>
</feature>
<dbReference type="Proteomes" id="UP000465221">
    <property type="component" value="Unassembled WGS sequence"/>
</dbReference>
<dbReference type="CDD" id="cd07979">
    <property type="entry name" value="HFD_TAF9"/>
    <property type="match status" value="1"/>
</dbReference>
<reference evidence="9" key="4">
    <citation type="submission" date="2021-01" db="EMBL/GenBank/DDBJ databases">
        <title>Pan-genome distribution and transcriptional activeness of fungal secondary metabolism genes in Aspergillus section Fumigati.</title>
        <authorList>
            <person name="Takahashi H."/>
            <person name="Umemura M."/>
            <person name="Ninomiya A."/>
            <person name="Kusuya Y."/>
            <person name="Urayama S."/>
            <person name="Shimizu M."/>
            <person name="Watanabe A."/>
            <person name="Kamei K."/>
            <person name="Yaguchi T."/>
            <person name="Hagiwara D."/>
        </authorList>
    </citation>
    <scope>NUCLEOTIDE SEQUENCE</scope>
    <source>
        <strain evidence="9">IFM 46973</strain>
    </source>
</reference>
<comment type="similarity">
    <text evidence="2">Belongs to the TAF9 family.</text>
</comment>
<dbReference type="FunFam" id="1.10.20.10:FF:000069">
    <property type="entry name" value="Transcription initiation factor TFIID subunit"/>
    <property type="match status" value="1"/>
</dbReference>
<evidence type="ECO:0000256" key="1">
    <source>
        <dbReference type="ARBA" id="ARBA00004123"/>
    </source>
</evidence>
<comment type="caution">
    <text evidence="9">The sequence shown here is derived from an EMBL/GenBank/DDBJ whole genome shotgun (WGS) entry which is preliminary data.</text>
</comment>
<evidence type="ECO:0000256" key="5">
    <source>
        <dbReference type="ARBA" id="ARBA00023242"/>
    </source>
</evidence>
<feature type="compositionally biased region" description="Acidic residues" evidence="6">
    <location>
        <begin position="269"/>
        <end position="289"/>
    </location>
</feature>
<reference evidence="9" key="1">
    <citation type="journal article" date="2015" name="Genome Announc.">
        <title>Draft Genome Sequence of the Pathogenic Filamentous Fungus Aspergillus udagawae Strain IFM 46973T.</title>
        <authorList>
            <person name="Kusuya Y."/>
            <person name="Takahashi-Nakaguchi A."/>
            <person name="Takahashi H."/>
            <person name="Yaguchi T."/>
        </authorList>
    </citation>
    <scope>NUCLEOTIDE SEQUENCE</scope>
    <source>
        <strain evidence="9">IFM 46973</strain>
    </source>
</reference>
<keyword evidence="5" id="KW-0539">Nucleus</keyword>
<keyword evidence="4" id="KW-0804">Transcription</keyword>
<evidence type="ECO:0000256" key="6">
    <source>
        <dbReference type="SAM" id="MobiDB-lite"/>
    </source>
</evidence>
<dbReference type="GO" id="GO:0016251">
    <property type="term" value="F:RNA polymerase II general transcription initiation factor activity"/>
    <property type="evidence" value="ECO:0007669"/>
    <property type="project" value="TreeGrafter"/>
</dbReference>
<dbReference type="GO" id="GO:0003713">
    <property type="term" value="F:transcription coactivator activity"/>
    <property type="evidence" value="ECO:0007669"/>
    <property type="project" value="TreeGrafter"/>
</dbReference>
<name>A0A8E0QUX0_9EURO</name>
<dbReference type="GeneID" id="66995584"/>
<evidence type="ECO:0000256" key="4">
    <source>
        <dbReference type="ARBA" id="ARBA00023163"/>
    </source>
</evidence>
<protein>
    <submittedName>
        <fullName evidence="9">Transcription initiation factor TFIID subunit 9</fullName>
    </submittedName>
</protein>
<dbReference type="AlphaFoldDB" id="A0A8E0QUX0"/>
<dbReference type="Gene3D" id="1.10.20.10">
    <property type="entry name" value="Histone, subunit A"/>
    <property type="match status" value="1"/>
</dbReference>
<accession>A0A8E0QUX0</accession>
<dbReference type="InterPro" id="IPR051431">
    <property type="entry name" value="TFIID_subunit_9"/>
</dbReference>
<organism evidence="9 10">
    <name type="scientific">Aspergillus udagawae</name>
    <dbReference type="NCBI Taxonomy" id="91492"/>
    <lineage>
        <taxon>Eukaryota</taxon>
        <taxon>Fungi</taxon>
        <taxon>Dikarya</taxon>
        <taxon>Ascomycota</taxon>
        <taxon>Pezizomycotina</taxon>
        <taxon>Eurotiomycetes</taxon>
        <taxon>Eurotiomycetidae</taxon>
        <taxon>Eurotiales</taxon>
        <taxon>Aspergillaceae</taxon>
        <taxon>Aspergillus</taxon>
        <taxon>Aspergillus subgen. Fumigati</taxon>
    </lineage>
</organism>
<gene>
    <name evidence="9" type="ORF">Aud_008107</name>
    <name evidence="7" type="ORF">IFM46972_00672</name>
    <name evidence="8" type="ORF">IFM53868_00125</name>
</gene>
<proteinExistence type="inferred from homology"/>
<dbReference type="PANTHER" id="PTHR48068:SF4">
    <property type="entry name" value="TATA-BOX BINDING PROTEIN ASSOCIATED FACTOR 9"/>
    <property type="match status" value="1"/>
</dbReference>
<sequence length="308" mass="32367">MASPAQAQAPASTSNQPLTPPAEPSLTNNPANATASSQPPHPSGTSTTTAPNTAMPSTTPQPTQVPSTSLTDSGKSRRPRDVRLIHMLLASLGVTAYQERVPLQLLDFAYRYTSGVLQDAVHLVTEGYAGATDAGPSSSRGPIEVNSVTLPALRLSIASRLHYQFQTGLPKEFLMDVASERNRVALPGASRGFDTAGQAKSTSAANQSVIMGGMRLPPERFCLTGTGWNMKDEWDSEGEEEVEDAAAQAGVGQDQERNAGGGLVGVKEEGDEDMGDGDDEDGKMEDIFGEDTAMGEGEGDEDKAMTDI</sequence>
<keyword evidence="12" id="KW-1185">Reference proteome</keyword>
<dbReference type="Proteomes" id="UP000036893">
    <property type="component" value="Unassembled WGS sequence"/>
</dbReference>
<evidence type="ECO:0000313" key="9">
    <source>
        <dbReference type="EMBL" id="GIC91659.1"/>
    </source>
</evidence>
<dbReference type="EMBL" id="BLKC01000003">
    <property type="protein sequence ID" value="GFF23431.1"/>
    <property type="molecule type" value="Genomic_DNA"/>
</dbReference>
<feature type="compositionally biased region" description="Low complexity" evidence="6">
    <location>
        <begin position="1"/>
        <end position="17"/>
    </location>
</feature>
<evidence type="ECO:0000313" key="7">
    <source>
        <dbReference type="EMBL" id="GFF23431.1"/>
    </source>
</evidence>
<dbReference type="Proteomes" id="UP000465266">
    <property type="component" value="Unassembled WGS sequence"/>
</dbReference>
<evidence type="ECO:0000313" key="8">
    <source>
        <dbReference type="EMBL" id="GFF69718.1"/>
    </source>
</evidence>
<dbReference type="GO" id="GO:0051123">
    <property type="term" value="P:RNA polymerase II preinitiation complex assembly"/>
    <property type="evidence" value="ECO:0007669"/>
    <property type="project" value="TreeGrafter"/>
</dbReference>
<dbReference type="OrthoDB" id="341924at2759"/>
<dbReference type="Pfam" id="PF02291">
    <property type="entry name" value="TFIID-31kDa"/>
    <property type="match status" value="1"/>
</dbReference>
<evidence type="ECO:0000313" key="11">
    <source>
        <dbReference type="Proteomes" id="UP000465221"/>
    </source>
</evidence>
<evidence type="ECO:0000313" key="12">
    <source>
        <dbReference type="Proteomes" id="UP000465266"/>
    </source>
</evidence>
<dbReference type="InterPro" id="IPR009072">
    <property type="entry name" value="Histone-fold"/>
</dbReference>
<dbReference type="GO" id="GO:0000124">
    <property type="term" value="C:SAGA complex"/>
    <property type="evidence" value="ECO:0007669"/>
    <property type="project" value="TreeGrafter"/>
</dbReference>
<dbReference type="GO" id="GO:0046982">
    <property type="term" value="F:protein heterodimerization activity"/>
    <property type="evidence" value="ECO:0007669"/>
    <property type="project" value="InterPro"/>
</dbReference>
<dbReference type="RefSeq" id="XP_043148925.1">
    <property type="nucleotide sequence ID" value="XM_043292990.1"/>
</dbReference>
<feature type="region of interest" description="Disordered" evidence="6">
    <location>
        <begin position="234"/>
        <end position="308"/>
    </location>
</feature>
<dbReference type="EMBL" id="BBXM02000006">
    <property type="protein sequence ID" value="GIC91659.1"/>
    <property type="molecule type" value="Genomic_DNA"/>
</dbReference>
<comment type="subcellular location">
    <subcellularLocation>
        <location evidence="1">Nucleus</location>
    </subcellularLocation>
</comment>
<keyword evidence="3" id="KW-0805">Transcription regulation</keyword>
<feature type="compositionally biased region" description="Polar residues" evidence="6">
    <location>
        <begin position="25"/>
        <end position="55"/>
    </location>
</feature>
<evidence type="ECO:0000313" key="10">
    <source>
        <dbReference type="Proteomes" id="UP000036893"/>
    </source>
</evidence>
<reference evidence="7 11" key="2">
    <citation type="submission" date="2020-01" db="EMBL/GenBank/DDBJ databases">
        <title>Draft genome sequence of Aspergillus udagawae IFM 46972.</title>
        <authorList>
            <person name="Takahashi H."/>
            <person name="Yaguchi T."/>
        </authorList>
    </citation>
    <scope>NUCLEOTIDE SEQUENCE [LARGE SCALE GENOMIC DNA]</scope>
    <source>
        <strain evidence="7 11">IFM 46972</strain>
    </source>
</reference>
<reference evidence="8 12" key="3">
    <citation type="submission" date="2020-01" db="EMBL/GenBank/DDBJ databases">
        <title>Draft genome sequence of Aspergillus udagawae IFM 53868.</title>
        <authorList>
            <person name="Takahashi H."/>
            <person name="Yaguchi T."/>
        </authorList>
    </citation>
    <scope>NUCLEOTIDE SEQUENCE [LARGE SCALE GENOMIC DNA]</scope>
    <source>
        <strain evidence="8 12">IFM 53868</strain>
    </source>
</reference>
<feature type="compositionally biased region" description="Low complexity" evidence="6">
    <location>
        <begin position="56"/>
        <end position="69"/>
    </location>
</feature>
<dbReference type="PANTHER" id="PTHR48068">
    <property type="entry name" value="TAF9 RNA POLYMERASE II, TATA BOX-BINDING PROTEIN (TBP)-ASSOCIATED FACTOR"/>
    <property type="match status" value="1"/>
</dbReference>
<evidence type="ECO:0000256" key="3">
    <source>
        <dbReference type="ARBA" id="ARBA00023015"/>
    </source>
</evidence>
<dbReference type="SUPFAM" id="SSF47113">
    <property type="entry name" value="Histone-fold"/>
    <property type="match status" value="1"/>
</dbReference>
<dbReference type="InterPro" id="IPR003162">
    <property type="entry name" value="TFIID-31"/>
</dbReference>